<dbReference type="HOGENOM" id="CLU_025876_2_0_0"/>
<sequence length="475" mass="52887">MTSCLTMQDRAVAINPTRSCAPIGAMLANYGIHGAITINHGSQGCATYPRHQMARHFREPVEVATTSLTEKTTVYGGKQNLLAALKNIWERFHPTMIMVCSTCLSETIGDDIPGIIDEFLDKRPEVTIPILSVKTPSYIGNHTTGFDNFLKEIALNLPDRRKKKGETNGKINIIPGWVNPGDIRELKHMLREMGLHGLWITDYSETLDGGYYHPRPHFPRGGTTVEELRNSSKSLATIALQRHIGGEAAHIYERRYNVPAHVLTMPIGLRNTDAFVNTLVEITDHTIPESLGVERARLLDALVDTHMYTTGLRVALYGDPDMLEGLVGLIAEMGMIPAHILTAADNRSWGERMVELTEELEVESEIILKGDLHELHKRIKQRPVDLLMGHSKGKFIAEAENIPLVRVGFPVEDRFGYHRRSIVGYNGATALVDEITNMIFERRATAIVSNTLLETGLERPTDIPITLRNGAAHHP</sequence>
<reference evidence="3 4" key="1">
    <citation type="submission" date="2007-08" db="EMBL/GenBank/DDBJ databases">
        <title>Complete sequence of Roseiflexus castenholzii DSM 13941.</title>
        <authorList>
            <consortium name="US DOE Joint Genome Institute"/>
            <person name="Copeland A."/>
            <person name="Lucas S."/>
            <person name="Lapidus A."/>
            <person name="Barry K."/>
            <person name="Glavina del Rio T."/>
            <person name="Dalin E."/>
            <person name="Tice H."/>
            <person name="Pitluck S."/>
            <person name="Thompson L.S."/>
            <person name="Brettin T."/>
            <person name="Bruce D."/>
            <person name="Detter J.C."/>
            <person name="Han C."/>
            <person name="Tapia R."/>
            <person name="Schmutz J."/>
            <person name="Larimer F."/>
            <person name="Land M."/>
            <person name="Hauser L."/>
            <person name="Kyrpides N."/>
            <person name="Mikhailova N."/>
            <person name="Bryant D.A."/>
            <person name="Hanada S."/>
            <person name="Tsukatani Y."/>
            <person name="Richardson P."/>
        </authorList>
    </citation>
    <scope>NUCLEOTIDE SEQUENCE [LARGE SCALE GENOMIC DNA]</scope>
    <source>
        <strain evidence="4">DSM 13941 / HLO8</strain>
    </source>
</reference>
<dbReference type="eggNOG" id="COG2710">
    <property type="taxonomic scope" value="Bacteria"/>
</dbReference>
<evidence type="ECO:0000313" key="3">
    <source>
        <dbReference type="EMBL" id="ABU60073.1"/>
    </source>
</evidence>
<dbReference type="Gene3D" id="1.20.89.10">
    <property type="entry name" value="Nitrogenase Molybdenum-iron Protein, subunit B, domain 4"/>
    <property type="match status" value="1"/>
</dbReference>
<protein>
    <submittedName>
        <fullName evidence="3">Nitrogenase</fullName>
        <ecNumber evidence="3">1.18.6.1</ecNumber>
    </submittedName>
</protein>
<dbReference type="InterPro" id="IPR000318">
    <property type="entry name" value="Nase_comp1_CS"/>
</dbReference>
<dbReference type="EMBL" id="CP000804">
    <property type="protein sequence ID" value="ABU60073.1"/>
    <property type="molecule type" value="Genomic_DNA"/>
</dbReference>
<dbReference type="AlphaFoldDB" id="A7NR77"/>
<dbReference type="GO" id="GO:0016163">
    <property type="term" value="F:nitrogenase activity"/>
    <property type="evidence" value="ECO:0007669"/>
    <property type="project" value="UniProtKB-EC"/>
</dbReference>
<dbReference type="Pfam" id="PF00148">
    <property type="entry name" value="Oxidored_nitro"/>
    <property type="match status" value="1"/>
</dbReference>
<dbReference type="RefSeq" id="WP_012122494.1">
    <property type="nucleotide sequence ID" value="NC_009767.1"/>
</dbReference>
<name>A7NR77_ROSCS</name>
<keyword evidence="3" id="KW-0560">Oxidoreductase</keyword>
<dbReference type="Proteomes" id="UP000000263">
    <property type="component" value="Chromosome"/>
</dbReference>
<organism evidence="3 4">
    <name type="scientific">Roseiflexus castenholzii (strain DSM 13941 / HLO8)</name>
    <dbReference type="NCBI Taxonomy" id="383372"/>
    <lineage>
        <taxon>Bacteria</taxon>
        <taxon>Bacillati</taxon>
        <taxon>Chloroflexota</taxon>
        <taxon>Chloroflexia</taxon>
        <taxon>Chloroflexales</taxon>
        <taxon>Roseiflexineae</taxon>
        <taxon>Roseiflexaceae</taxon>
        <taxon>Roseiflexus</taxon>
    </lineage>
</organism>
<evidence type="ECO:0000256" key="1">
    <source>
        <dbReference type="ARBA" id="ARBA00023231"/>
    </source>
</evidence>
<dbReference type="OrthoDB" id="9800746at2"/>
<dbReference type="STRING" id="383372.Rcas_4040"/>
<dbReference type="CDD" id="cd01965">
    <property type="entry name" value="Nitrogenase_MoFe_beta_like"/>
    <property type="match status" value="1"/>
</dbReference>
<dbReference type="SUPFAM" id="SSF53807">
    <property type="entry name" value="Helical backbone' metal receptor"/>
    <property type="match status" value="1"/>
</dbReference>
<dbReference type="InterPro" id="IPR050152">
    <property type="entry name" value="ChlB/BchB/BchZ"/>
</dbReference>
<keyword evidence="4" id="KW-1185">Reference proteome</keyword>
<gene>
    <name evidence="3" type="ordered locus">Rcas_4040</name>
</gene>
<dbReference type="KEGG" id="rca:Rcas_4040"/>
<dbReference type="EC" id="1.18.6.1" evidence="3"/>
<dbReference type="PANTHER" id="PTHR33712">
    <property type="entry name" value="LIGHT-INDEPENDENT PROTOCHLOROPHYLLIDE REDUCTASE SUBUNIT B"/>
    <property type="match status" value="1"/>
</dbReference>
<evidence type="ECO:0000313" key="4">
    <source>
        <dbReference type="Proteomes" id="UP000000263"/>
    </source>
</evidence>
<evidence type="ECO:0000259" key="2">
    <source>
        <dbReference type="Pfam" id="PF00148"/>
    </source>
</evidence>
<accession>A7NR77</accession>
<dbReference type="PANTHER" id="PTHR33712:SF7">
    <property type="entry name" value="LIGHT-INDEPENDENT PROTOCHLOROPHYLLIDE REDUCTASE SUBUNIT B"/>
    <property type="match status" value="1"/>
</dbReference>
<proteinExistence type="predicted"/>
<feature type="domain" description="Nitrogenase/oxidoreductase component 1" evidence="2">
    <location>
        <begin position="20"/>
        <end position="439"/>
    </location>
</feature>
<dbReference type="InterPro" id="IPR000510">
    <property type="entry name" value="Nase/OxRdtase_comp1"/>
</dbReference>
<dbReference type="Gene3D" id="3.40.50.1980">
    <property type="entry name" value="Nitrogenase molybdenum iron protein domain"/>
    <property type="match status" value="3"/>
</dbReference>
<dbReference type="PROSITE" id="PS00090">
    <property type="entry name" value="NITROGENASE_1_2"/>
    <property type="match status" value="1"/>
</dbReference>
<keyword evidence="1" id="KW-0535">Nitrogen fixation</keyword>